<evidence type="ECO:0000313" key="1">
    <source>
        <dbReference type="EMBL" id="SEQ51562.1"/>
    </source>
</evidence>
<evidence type="ECO:0000313" key="2">
    <source>
        <dbReference type="Proteomes" id="UP000181998"/>
    </source>
</evidence>
<protein>
    <submittedName>
        <fullName evidence="1">Uncharacterized protein</fullName>
    </submittedName>
</protein>
<sequence length="70" mass="7585">MTGMVVPPVDSLPFKVAFDTFSHSIIETITGAAHAADKAKYFLQKPSVLPAGILRSADALLNVKQQFGYY</sequence>
<proteinExistence type="predicted"/>
<dbReference type="Proteomes" id="UP000181998">
    <property type="component" value="Unassembled WGS sequence"/>
</dbReference>
<gene>
    <name evidence="1" type="ORF">SAMN05421510_10702</name>
</gene>
<dbReference type="EMBL" id="FOFX01000070">
    <property type="protein sequence ID" value="SEQ51562.1"/>
    <property type="molecule type" value="Genomic_DNA"/>
</dbReference>
<organism evidence="1 2">
    <name type="scientific">Nitrosomonas ureae</name>
    <dbReference type="NCBI Taxonomy" id="44577"/>
    <lineage>
        <taxon>Bacteria</taxon>
        <taxon>Pseudomonadati</taxon>
        <taxon>Pseudomonadota</taxon>
        <taxon>Betaproteobacteria</taxon>
        <taxon>Nitrosomonadales</taxon>
        <taxon>Nitrosomonadaceae</taxon>
        <taxon>Nitrosomonas</taxon>
    </lineage>
</organism>
<name>A0A1H9GN52_9PROT</name>
<dbReference type="AlphaFoldDB" id="A0A1H9GN52"/>
<reference evidence="1 2" key="1">
    <citation type="submission" date="2016-10" db="EMBL/GenBank/DDBJ databases">
        <authorList>
            <person name="de Groot N.N."/>
        </authorList>
    </citation>
    <scope>NUCLEOTIDE SEQUENCE [LARGE SCALE GENOMIC DNA]</scope>
    <source>
        <strain evidence="1 2">Nm9</strain>
    </source>
</reference>
<accession>A0A1H9GN52</accession>